<dbReference type="OrthoDB" id="51578at2157"/>
<dbReference type="PaxDb" id="589924-Ferp_1082"/>
<evidence type="ECO:0000313" key="1">
    <source>
        <dbReference type="EMBL" id="ADC65241.1"/>
    </source>
</evidence>
<sequence length="139" mass="15089">MRKVGALLSLFLIGVVAGAVYHFTIKGDVEVSKADLELSQQSFTAELKTGTTYIKEIEITNYGSGKEVYFEFVVEGPDPEAVDVEVHDIYGNKINSGNKLLIPAGTQDSPTNVTINVHVTADKNAEAGEYTVYIMAKET</sequence>
<dbReference type="HOGENOM" id="CLU_1850527_0_0_2"/>
<name>D3RXM8_FERPA</name>
<dbReference type="AlphaFoldDB" id="D3RXM8"/>
<dbReference type="RefSeq" id="WP_012965584.1">
    <property type="nucleotide sequence ID" value="NC_013849.1"/>
</dbReference>
<protein>
    <recommendedName>
        <fullName evidence="3">CARDB domain-containing protein</fullName>
    </recommendedName>
</protein>
<evidence type="ECO:0000313" key="2">
    <source>
        <dbReference type="Proteomes" id="UP000002613"/>
    </source>
</evidence>
<dbReference type="STRING" id="589924.Ferp_1082"/>
<evidence type="ECO:0008006" key="3">
    <source>
        <dbReference type="Google" id="ProtNLM"/>
    </source>
</evidence>
<dbReference type="EMBL" id="CP001899">
    <property type="protein sequence ID" value="ADC65241.1"/>
    <property type="molecule type" value="Genomic_DNA"/>
</dbReference>
<keyword evidence="2" id="KW-1185">Reference proteome</keyword>
<dbReference type="Proteomes" id="UP000002613">
    <property type="component" value="Chromosome"/>
</dbReference>
<reference evidence="1 2" key="2">
    <citation type="journal article" date="2011" name="Stand. Genomic Sci.">
        <title>Complete genome sequence of Ferroglobus placidus AEDII12DO.</title>
        <authorList>
            <person name="Anderson I."/>
            <person name="Risso C."/>
            <person name="Holmes D."/>
            <person name="Lucas S."/>
            <person name="Copeland A."/>
            <person name="Lapidus A."/>
            <person name="Cheng J.F."/>
            <person name="Bruce D."/>
            <person name="Goodwin L."/>
            <person name="Pitluck S."/>
            <person name="Saunders E."/>
            <person name="Brettin T."/>
            <person name="Detter J.C."/>
            <person name="Han C."/>
            <person name="Tapia R."/>
            <person name="Larimer F."/>
            <person name="Land M."/>
            <person name="Hauser L."/>
            <person name="Woyke T."/>
            <person name="Lovley D."/>
            <person name="Kyrpides N."/>
            <person name="Ivanova N."/>
        </authorList>
    </citation>
    <scope>NUCLEOTIDE SEQUENCE [LARGE SCALE GENOMIC DNA]</scope>
    <source>
        <strain evidence="2">DSM 10642 / AEDII12DO</strain>
    </source>
</reference>
<gene>
    <name evidence="1" type="ordered locus">Ferp_1082</name>
</gene>
<reference evidence="2" key="1">
    <citation type="submission" date="2010-02" db="EMBL/GenBank/DDBJ databases">
        <title>Complete sequence of Ferroglobus placidus DSM 10642.</title>
        <authorList>
            <consortium name="US DOE Joint Genome Institute"/>
            <person name="Lucas S."/>
            <person name="Copeland A."/>
            <person name="Lapidus A."/>
            <person name="Cheng J.-F."/>
            <person name="Bruce D."/>
            <person name="Goodwin L."/>
            <person name="Pitluck S."/>
            <person name="Saunders E."/>
            <person name="Brettin T."/>
            <person name="Detter J.C."/>
            <person name="Han C."/>
            <person name="Tapia R."/>
            <person name="Larimer F."/>
            <person name="Land M."/>
            <person name="Hauser L."/>
            <person name="Kyrpides N."/>
            <person name="Ivanova N."/>
            <person name="Holmes D."/>
            <person name="Lovley D."/>
            <person name="Kyrpides N."/>
            <person name="Anderson I.J."/>
            <person name="Woyke T."/>
        </authorList>
    </citation>
    <scope>NUCLEOTIDE SEQUENCE [LARGE SCALE GENOMIC DNA]</scope>
    <source>
        <strain evidence="2">DSM 10642 / AEDII12DO</strain>
    </source>
</reference>
<dbReference type="eggNOG" id="arCOG02082">
    <property type="taxonomic scope" value="Archaea"/>
</dbReference>
<proteinExistence type="predicted"/>
<organism evidence="1 2">
    <name type="scientific">Ferroglobus placidus (strain DSM 10642 / AEDII12DO)</name>
    <dbReference type="NCBI Taxonomy" id="589924"/>
    <lineage>
        <taxon>Archaea</taxon>
        <taxon>Methanobacteriati</taxon>
        <taxon>Methanobacteriota</taxon>
        <taxon>Archaeoglobi</taxon>
        <taxon>Archaeoglobales</taxon>
        <taxon>Archaeoglobaceae</taxon>
        <taxon>Ferroglobus</taxon>
    </lineage>
</organism>
<dbReference type="KEGG" id="fpl:Ferp_1082"/>
<dbReference type="GeneID" id="8778592"/>
<accession>D3RXM8</accession>